<gene>
    <name evidence="1" type="ORF">GCM10009733_032390</name>
</gene>
<protein>
    <submittedName>
        <fullName evidence="1">Uncharacterized protein</fullName>
    </submittedName>
</protein>
<proteinExistence type="predicted"/>
<organism evidence="1 2">
    <name type="scientific">Nonomuraea maheshkhaliensis</name>
    <dbReference type="NCBI Taxonomy" id="419590"/>
    <lineage>
        <taxon>Bacteria</taxon>
        <taxon>Bacillati</taxon>
        <taxon>Actinomycetota</taxon>
        <taxon>Actinomycetes</taxon>
        <taxon>Streptosporangiales</taxon>
        <taxon>Streptosporangiaceae</taxon>
        <taxon>Nonomuraea</taxon>
    </lineage>
</organism>
<comment type="caution">
    <text evidence="1">The sequence shown here is derived from an EMBL/GenBank/DDBJ whole genome shotgun (WGS) entry which is preliminary data.</text>
</comment>
<keyword evidence="2" id="KW-1185">Reference proteome</keyword>
<accession>A0ABN2F6I4</accession>
<dbReference type="Proteomes" id="UP001500064">
    <property type="component" value="Unassembled WGS sequence"/>
</dbReference>
<reference evidence="1 2" key="1">
    <citation type="journal article" date="2019" name="Int. J. Syst. Evol. Microbiol.">
        <title>The Global Catalogue of Microorganisms (GCM) 10K type strain sequencing project: providing services to taxonomists for standard genome sequencing and annotation.</title>
        <authorList>
            <consortium name="The Broad Institute Genomics Platform"/>
            <consortium name="The Broad Institute Genome Sequencing Center for Infectious Disease"/>
            <person name="Wu L."/>
            <person name="Ma J."/>
        </authorList>
    </citation>
    <scope>NUCLEOTIDE SEQUENCE [LARGE SCALE GENOMIC DNA]</scope>
    <source>
        <strain evidence="1 2">JCM 13929</strain>
    </source>
</reference>
<dbReference type="EMBL" id="BAAAMU010000020">
    <property type="protein sequence ID" value="GAA1633001.1"/>
    <property type="molecule type" value="Genomic_DNA"/>
</dbReference>
<name>A0ABN2F6I4_9ACTN</name>
<sequence>MNVTPPASSAASSAGAWAPAMESPIHNTLTSDAACRSSCVCAGRPADPSGAPARALQPASGTASAAISARVRRTAGGRGDETARAAVPVVRGWPWAGLEVLLVECMVIKQSEEPWHRPACHRFIT</sequence>
<evidence type="ECO:0000313" key="2">
    <source>
        <dbReference type="Proteomes" id="UP001500064"/>
    </source>
</evidence>
<evidence type="ECO:0000313" key="1">
    <source>
        <dbReference type="EMBL" id="GAA1633001.1"/>
    </source>
</evidence>